<dbReference type="STRING" id="574651.SAMN04487968_10891"/>
<evidence type="ECO:0000313" key="3">
    <source>
        <dbReference type="Proteomes" id="UP000198832"/>
    </source>
</evidence>
<feature type="domain" description="Sulfatase-modifying factor enzyme-like" evidence="1">
    <location>
        <begin position="6"/>
        <end position="300"/>
    </location>
</feature>
<dbReference type="PANTHER" id="PTHR23150:SF19">
    <property type="entry name" value="FORMYLGLYCINE-GENERATING ENZYME"/>
    <property type="match status" value="1"/>
</dbReference>
<dbReference type="SUPFAM" id="SSF56436">
    <property type="entry name" value="C-type lectin-like"/>
    <property type="match status" value="1"/>
</dbReference>
<accession>A0A1I1KDH8</accession>
<gene>
    <name evidence="2" type="ORF">SAMN04487968_10891</name>
</gene>
<dbReference type="Proteomes" id="UP000198832">
    <property type="component" value="Unassembled WGS sequence"/>
</dbReference>
<keyword evidence="3" id="KW-1185">Reference proteome</keyword>
<reference evidence="2 3" key="1">
    <citation type="submission" date="2016-10" db="EMBL/GenBank/DDBJ databases">
        <authorList>
            <person name="de Groot N.N."/>
        </authorList>
    </citation>
    <scope>NUCLEOTIDE SEQUENCE [LARGE SCALE GENOMIC DNA]</scope>
    <source>
        <strain evidence="2 3">CGMCC 1.7056</strain>
    </source>
</reference>
<evidence type="ECO:0000313" key="2">
    <source>
        <dbReference type="EMBL" id="SFC58651.1"/>
    </source>
</evidence>
<evidence type="ECO:0000259" key="1">
    <source>
        <dbReference type="Pfam" id="PF03781"/>
    </source>
</evidence>
<dbReference type="InterPro" id="IPR005532">
    <property type="entry name" value="SUMF_dom"/>
</dbReference>
<protein>
    <submittedName>
        <fullName evidence="2">Formylglycine-generating enzyme, required for sulfatase activity, contains SUMF1/FGE domain</fullName>
    </submittedName>
</protein>
<dbReference type="Pfam" id="PF03781">
    <property type="entry name" value="FGE-sulfatase"/>
    <property type="match status" value="1"/>
</dbReference>
<dbReference type="RefSeq" id="WP_091124065.1">
    <property type="nucleotide sequence ID" value="NZ_FOLB01000008.1"/>
</dbReference>
<dbReference type="AlphaFoldDB" id="A0A1I1KDH8"/>
<dbReference type="PANTHER" id="PTHR23150">
    <property type="entry name" value="SULFATASE MODIFYING FACTOR 1, 2"/>
    <property type="match status" value="1"/>
</dbReference>
<name>A0A1I1KDH8_9ACTN</name>
<dbReference type="EMBL" id="FOLB01000008">
    <property type="protein sequence ID" value="SFC58651.1"/>
    <property type="molecule type" value="Genomic_DNA"/>
</dbReference>
<sequence>MKAVEPGLVEIEGGTFRMGSDDFYPEEGPVVEVHVDSFRLARHAVTNEQFAAFVADAGYITTAERPLDPASFPDGTLESLEPGSLVFTPTTAPVDLRDWRQWWRWVPGASWRHPFGPDSSIEGRDGHPVVQVSFEDANAYAEWAGLRLPTEAEWEYAARGGLDGATYVWGEEPNDGTRANTWQGRFPYLNEGAQGWVGTAPTGSFPPNGFGLHEMTGNTWEWTSDVWTDRHQPRPATALPLASSCGCGPAAPEGGGDASVRVLKGGSHLCSPEYCLRYRPAARSPQSTDSATTHIGFRCAG</sequence>
<dbReference type="InterPro" id="IPR051043">
    <property type="entry name" value="Sulfatase_Mod_Factor_Kinase"/>
</dbReference>
<dbReference type="InterPro" id="IPR042095">
    <property type="entry name" value="SUMF_sf"/>
</dbReference>
<dbReference type="Gene3D" id="3.90.1580.10">
    <property type="entry name" value="paralog of FGE (formylglycine-generating enzyme)"/>
    <property type="match status" value="1"/>
</dbReference>
<organism evidence="2 3">
    <name type="scientific">Nocardioides terrae</name>
    <dbReference type="NCBI Taxonomy" id="574651"/>
    <lineage>
        <taxon>Bacteria</taxon>
        <taxon>Bacillati</taxon>
        <taxon>Actinomycetota</taxon>
        <taxon>Actinomycetes</taxon>
        <taxon>Propionibacteriales</taxon>
        <taxon>Nocardioidaceae</taxon>
        <taxon>Nocardioides</taxon>
    </lineage>
</organism>
<dbReference type="OrthoDB" id="9768004at2"/>
<proteinExistence type="predicted"/>
<dbReference type="GO" id="GO:0120147">
    <property type="term" value="F:formylglycine-generating oxidase activity"/>
    <property type="evidence" value="ECO:0007669"/>
    <property type="project" value="TreeGrafter"/>
</dbReference>
<dbReference type="InterPro" id="IPR016187">
    <property type="entry name" value="CTDL_fold"/>
</dbReference>